<feature type="transmembrane region" description="Helical" evidence="1">
    <location>
        <begin position="214"/>
        <end position="236"/>
    </location>
</feature>
<protein>
    <submittedName>
        <fullName evidence="2">Uncharacterized protein</fullName>
    </submittedName>
</protein>
<dbReference type="KEGG" id="dsl:Dacsa_2436"/>
<keyword evidence="1" id="KW-0472">Membrane</keyword>
<organism evidence="2 3">
    <name type="scientific">Dactylococcopsis salina (strain PCC 8305)</name>
    <name type="common">Myxobactron salinum</name>
    <dbReference type="NCBI Taxonomy" id="13035"/>
    <lineage>
        <taxon>Bacteria</taxon>
        <taxon>Bacillati</taxon>
        <taxon>Cyanobacteriota</taxon>
        <taxon>Cyanophyceae</taxon>
        <taxon>Nodosilineales</taxon>
        <taxon>Cymatolegaceae</taxon>
        <taxon>Dactylococcopsis</taxon>
    </lineage>
</organism>
<evidence type="ECO:0000256" key="1">
    <source>
        <dbReference type="SAM" id="Phobius"/>
    </source>
</evidence>
<dbReference type="STRING" id="13035.Dacsa_2436"/>
<accession>K9YY42</accession>
<proteinExistence type="predicted"/>
<dbReference type="OrthoDB" id="580996at2"/>
<reference evidence="2" key="1">
    <citation type="submission" date="2012-04" db="EMBL/GenBank/DDBJ databases">
        <title>Finished genome of Dactylococcopsis salina PCC 8305.</title>
        <authorList>
            <consortium name="US DOE Joint Genome Institute"/>
            <person name="Gugger M."/>
            <person name="Coursin T."/>
            <person name="Rippka R."/>
            <person name="Tandeau De Marsac N."/>
            <person name="Huntemann M."/>
            <person name="Wei C.-L."/>
            <person name="Han J."/>
            <person name="Detter J.C."/>
            <person name="Han C."/>
            <person name="Tapia R."/>
            <person name="Daligault H."/>
            <person name="Chen A."/>
            <person name="Krypides N."/>
            <person name="Mavromatis K."/>
            <person name="Markowitz V."/>
            <person name="Szeto E."/>
            <person name="Ivanova N."/>
            <person name="Ovchinnikova G."/>
            <person name="Pagani I."/>
            <person name="Pati A."/>
            <person name="Goodwin L."/>
            <person name="Peters L."/>
            <person name="Pitluck S."/>
            <person name="Woyke T."/>
            <person name="Kerfeld C."/>
        </authorList>
    </citation>
    <scope>NUCLEOTIDE SEQUENCE [LARGE SCALE GENOMIC DNA]</scope>
    <source>
        <strain evidence="2">PCC 8305</strain>
    </source>
</reference>
<sequence length="412" mass="47655">MFDLPSLSIDPMGVRYGSSKLFQILVPLTSYMVLRDLFIKKLVLREKVVAKINQILPQNEFFEQFRADLPKIFDQTVGFLSWKVGCDLGFFLIVTGLGPWERAFTWSGLLPYTIIQYFVYFLIGRRMLVDGQLNPFSENPPQANTPEARPRWKQVLSKYLHEDLNTTNEYVPLRQVFLKPFVDYGGLVLSWSLYNVGIFFFQSGELNLAPVVQFTFYQMLTFYLVNTYGYVIGYNIGEWMEKGINLFEESFARWKRQQAHLVNKEKNNTPPVIVYKLSNSIQLFWQDIKYAYLWRIATFLGQYGIGRKWVLTTVSGVFAVVLIAPSFSNVMLNLGNDVSDLWFDRVGQLNQGQLAQIEPAMSDQINLPNSEVVIAQFPEFWQALYTPETQFENIALDDVSPLMQEAKSNTNR</sequence>
<dbReference type="HOGENOM" id="CLU_661849_0_0_3"/>
<dbReference type="Proteomes" id="UP000010482">
    <property type="component" value="Chromosome"/>
</dbReference>
<keyword evidence="1" id="KW-1133">Transmembrane helix</keyword>
<dbReference type="eggNOG" id="ENOG502Z99S">
    <property type="taxonomic scope" value="Bacteria"/>
</dbReference>
<keyword evidence="1" id="KW-0812">Transmembrane</keyword>
<evidence type="ECO:0000313" key="3">
    <source>
        <dbReference type="Proteomes" id="UP000010482"/>
    </source>
</evidence>
<name>K9YY42_DACS8</name>
<dbReference type="EMBL" id="CP003944">
    <property type="protein sequence ID" value="AFZ51033.1"/>
    <property type="molecule type" value="Genomic_DNA"/>
</dbReference>
<dbReference type="RefSeq" id="WP_015230024.1">
    <property type="nucleotide sequence ID" value="NC_019780.1"/>
</dbReference>
<keyword evidence="3" id="KW-1185">Reference proteome</keyword>
<dbReference type="AlphaFoldDB" id="K9YY42"/>
<feature type="transmembrane region" description="Helical" evidence="1">
    <location>
        <begin position="309"/>
        <end position="327"/>
    </location>
</feature>
<feature type="transmembrane region" description="Helical" evidence="1">
    <location>
        <begin position="103"/>
        <end position="123"/>
    </location>
</feature>
<evidence type="ECO:0000313" key="2">
    <source>
        <dbReference type="EMBL" id="AFZ51033.1"/>
    </source>
</evidence>
<gene>
    <name evidence="2" type="ORF">Dacsa_2436</name>
</gene>
<feature type="transmembrane region" description="Helical" evidence="1">
    <location>
        <begin position="181"/>
        <end position="202"/>
    </location>
</feature>